<feature type="non-terminal residue" evidence="2">
    <location>
        <position position="1"/>
    </location>
</feature>
<accession>A0A699IJQ1</accession>
<dbReference type="AlphaFoldDB" id="A0A699IJQ1"/>
<sequence>WGEVMGSRKSSGEGAESGEEGVAGLAGEVDEQ</sequence>
<evidence type="ECO:0000313" key="2">
    <source>
        <dbReference type="EMBL" id="GEZ61801.1"/>
    </source>
</evidence>
<proteinExistence type="predicted"/>
<name>A0A699IJQ1_TANCI</name>
<comment type="caution">
    <text evidence="2">The sequence shown here is derived from an EMBL/GenBank/DDBJ whole genome shotgun (WGS) entry which is preliminary data.</text>
</comment>
<gene>
    <name evidence="2" type="ORF">Tci_533774</name>
</gene>
<reference evidence="2" key="1">
    <citation type="journal article" date="2019" name="Sci. Rep.">
        <title>Draft genome of Tanacetum cinerariifolium, the natural source of mosquito coil.</title>
        <authorList>
            <person name="Yamashiro T."/>
            <person name="Shiraishi A."/>
            <person name="Satake H."/>
            <person name="Nakayama K."/>
        </authorList>
    </citation>
    <scope>NUCLEOTIDE SEQUENCE</scope>
</reference>
<feature type="region of interest" description="Disordered" evidence="1">
    <location>
        <begin position="1"/>
        <end position="32"/>
    </location>
</feature>
<feature type="compositionally biased region" description="Low complexity" evidence="1">
    <location>
        <begin position="20"/>
        <end position="32"/>
    </location>
</feature>
<organism evidence="2">
    <name type="scientific">Tanacetum cinerariifolium</name>
    <name type="common">Dalmatian daisy</name>
    <name type="synonym">Chrysanthemum cinerariifolium</name>
    <dbReference type="NCBI Taxonomy" id="118510"/>
    <lineage>
        <taxon>Eukaryota</taxon>
        <taxon>Viridiplantae</taxon>
        <taxon>Streptophyta</taxon>
        <taxon>Embryophyta</taxon>
        <taxon>Tracheophyta</taxon>
        <taxon>Spermatophyta</taxon>
        <taxon>Magnoliopsida</taxon>
        <taxon>eudicotyledons</taxon>
        <taxon>Gunneridae</taxon>
        <taxon>Pentapetalae</taxon>
        <taxon>asterids</taxon>
        <taxon>campanulids</taxon>
        <taxon>Asterales</taxon>
        <taxon>Asteraceae</taxon>
        <taxon>Asteroideae</taxon>
        <taxon>Anthemideae</taxon>
        <taxon>Anthemidinae</taxon>
        <taxon>Tanacetum</taxon>
    </lineage>
</organism>
<evidence type="ECO:0000256" key="1">
    <source>
        <dbReference type="SAM" id="MobiDB-lite"/>
    </source>
</evidence>
<protein>
    <submittedName>
        <fullName evidence="2">Uncharacterized protein</fullName>
    </submittedName>
</protein>
<dbReference type="EMBL" id="BKCJ010301217">
    <property type="protein sequence ID" value="GEZ61801.1"/>
    <property type="molecule type" value="Genomic_DNA"/>
</dbReference>